<name>A0ABW7U2V6_9ACTN</name>
<reference evidence="2 3" key="1">
    <citation type="submission" date="2024-10" db="EMBL/GenBank/DDBJ databases">
        <title>The Natural Products Discovery Center: Release of the First 8490 Sequenced Strains for Exploring Actinobacteria Biosynthetic Diversity.</title>
        <authorList>
            <person name="Kalkreuter E."/>
            <person name="Kautsar S.A."/>
            <person name="Yang D."/>
            <person name="Bader C.D."/>
            <person name="Teijaro C.N."/>
            <person name="Fluegel L."/>
            <person name="Davis C.M."/>
            <person name="Simpson J.R."/>
            <person name="Lauterbach L."/>
            <person name="Steele A.D."/>
            <person name="Gui C."/>
            <person name="Meng S."/>
            <person name="Li G."/>
            <person name="Viehrig K."/>
            <person name="Ye F."/>
            <person name="Su P."/>
            <person name="Kiefer A.F."/>
            <person name="Nichols A."/>
            <person name="Cepeda A.J."/>
            <person name="Yan W."/>
            <person name="Fan B."/>
            <person name="Jiang Y."/>
            <person name="Adhikari A."/>
            <person name="Zheng C.-J."/>
            <person name="Schuster L."/>
            <person name="Cowan T.M."/>
            <person name="Smanski M.J."/>
            <person name="Chevrette M.G."/>
            <person name="De Carvalho L.P.S."/>
            <person name="Shen B."/>
        </authorList>
    </citation>
    <scope>NUCLEOTIDE SEQUENCE [LARGE SCALE GENOMIC DNA]</scope>
    <source>
        <strain evidence="2 3">NPDC020602</strain>
    </source>
</reference>
<comment type="caution">
    <text evidence="2">The sequence shown here is derived from an EMBL/GenBank/DDBJ whole genome shotgun (WGS) entry which is preliminary data.</text>
</comment>
<protein>
    <submittedName>
        <fullName evidence="2">Uncharacterized protein</fullName>
    </submittedName>
</protein>
<dbReference type="Proteomes" id="UP001611339">
    <property type="component" value="Unassembled WGS sequence"/>
</dbReference>
<sequence>MIRLSGDDWTGSKSNEWHVEQPSSGRIEEAVQSLDGRKKTEVTVSDDDPFRFISVSGGPDLFLVTGEMEDGAITHLQSSAENNQEVRLVCGGQLGVYQRSDLVTLDDAVRAVRDFLNGFPEGLTADWLVE</sequence>
<organism evidence="2 3">
    <name type="scientific">Streptomyces litmocidini</name>
    <dbReference type="NCBI Taxonomy" id="67318"/>
    <lineage>
        <taxon>Bacteria</taxon>
        <taxon>Bacillati</taxon>
        <taxon>Actinomycetota</taxon>
        <taxon>Actinomycetes</taxon>
        <taxon>Kitasatosporales</taxon>
        <taxon>Streptomycetaceae</taxon>
        <taxon>Streptomyces</taxon>
    </lineage>
</organism>
<proteinExistence type="predicted"/>
<dbReference type="EMBL" id="JBIRUI010000001">
    <property type="protein sequence ID" value="MFI1712166.1"/>
    <property type="molecule type" value="Genomic_DNA"/>
</dbReference>
<accession>A0ABW7U2V6</accession>
<feature type="region of interest" description="Disordered" evidence="1">
    <location>
        <begin position="1"/>
        <end position="33"/>
    </location>
</feature>
<evidence type="ECO:0000313" key="2">
    <source>
        <dbReference type="EMBL" id="MFI1712166.1"/>
    </source>
</evidence>
<evidence type="ECO:0000313" key="3">
    <source>
        <dbReference type="Proteomes" id="UP001611339"/>
    </source>
</evidence>
<gene>
    <name evidence="2" type="ORF">ACH407_01075</name>
</gene>
<evidence type="ECO:0000256" key="1">
    <source>
        <dbReference type="SAM" id="MobiDB-lite"/>
    </source>
</evidence>
<keyword evidence="3" id="KW-1185">Reference proteome</keyword>
<dbReference type="RefSeq" id="WP_398706455.1">
    <property type="nucleotide sequence ID" value="NZ_JBIRUI010000001.1"/>
</dbReference>